<dbReference type="Proteomes" id="UP001565220">
    <property type="component" value="Unassembled WGS sequence"/>
</dbReference>
<dbReference type="EMBL" id="JBGFFE010000005">
    <property type="protein sequence ID" value="MEY8763101.1"/>
    <property type="molecule type" value="Genomic_DNA"/>
</dbReference>
<feature type="chain" id="PRO_5045375611" evidence="1">
    <location>
        <begin position="31"/>
        <end position="289"/>
    </location>
</feature>
<reference evidence="2 3" key="1">
    <citation type="submission" date="2024-08" db="EMBL/GenBank/DDBJ databases">
        <title>Clostridium lapicellarii sp. nov., and Clostridium renhuaiense sp. nov., two species isolated from the mud in a fermentation cellar used for producing sauce-flavour Chinese liquors.</title>
        <authorList>
            <person name="Yang F."/>
            <person name="Wang H."/>
            <person name="Chen L.Q."/>
            <person name="Zhou N."/>
            <person name="Lu J.J."/>
            <person name="Pu X.X."/>
            <person name="Wan B."/>
            <person name="Wang L."/>
            <person name="Liu S.J."/>
        </authorList>
    </citation>
    <scope>NUCLEOTIDE SEQUENCE [LARGE SCALE GENOMIC DNA]</scope>
    <source>
        <strain evidence="2 3">MT-113</strain>
    </source>
</reference>
<organism evidence="2 3">
    <name type="scientific">Clostridium lapidicellarium</name>
    <dbReference type="NCBI Taxonomy" id="3240931"/>
    <lineage>
        <taxon>Bacteria</taxon>
        <taxon>Bacillati</taxon>
        <taxon>Bacillota</taxon>
        <taxon>Clostridia</taxon>
        <taxon>Eubacteriales</taxon>
        <taxon>Clostridiaceae</taxon>
        <taxon>Clostridium</taxon>
    </lineage>
</organism>
<dbReference type="InterPro" id="IPR009343">
    <property type="entry name" value="DUF1002"/>
</dbReference>
<gene>
    <name evidence="2" type="ORF">AB8S09_05475</name>
</gene>
<evidence type="ECO:0000256" key="1">
    <source>
        <dbReference type="SAM" id="SignalP"/>
    </source>
</evidence>
<name>A0ABV4DX94_9CLOT</name>
<keyword evidence="1" id="KW-0732">Signal</keyword>
<evidence type="ECO:0000313" key="2">
    <source>
        <dbReference type="EMBL" id="MEY8763101.1"/>
    </source>
</evidence>
<keyword evidence="3" id="KW-1185">Reference proteome</keyword>
<protein>
    <submittedName>
        <fullName evidence="2">DUF1002 domain-containing protein</fullName>
    </submittedName>
</protein>
<dbReference type="Pfam" id="PF06207">
    <property type="entry name" value="DUF1002"/>
    <property type="match status" value="1"/>
</dbReference>
<dbReference type="RefSeq" id="WP_294181908.1">
    <property type="nucleotide sequence ID" value="NZ_JBGFFE010000005.1"/>
</dbReference>
<evidence type="ECO:0000313" key="3">
    <source>
        <dbReference type="Proteomes" id="UP001565220"/>
    </source>
</evidence>
<feature type="signal peptide" evidence="1">
    <location>
        <begin position="1"/>
        <end position="30"/>
    </location>
</feature>
<accession>A0ABV4DX94</accession>
<sequence length="289" mass="31087">MKFKTIFSKFIIAIMVLALSASFGSSRVYADAYKVVTLGGDLTNDQKEDMLKYFGVTRQDANVIEVNIDEERKYLGNIATSQQIGTKSISSSYVEPTSSGGLNVSTNNIYWVSSSMIKNALITAGVKNANVKVSAPFNVSGTAALTGILKGFENSGSGNKIDEAKKQAANDELMTTGDLGDKIGKDKAAGLINDIKTQVVKEKPSTEEGVRKIVENVTNNYNLNLSTGDIDKITTLMTKINGLNLNFNDIKGQLGGVADQLKGSLSSSETQGFFQKIANAIKEFFSNLF</sequence>
<proteinExistence type="predicted"/>
<comment type="caution">
    <text evidence="2">The sequence shown here is derived from an EMBL/GenBank/DDBJ whole genome shotgun (WGS) entry which is preliminary data.</text>
</comment>